<dbReference type="GO" id="GO:0005634">
    <property type="term" value="C:nucleus"/>
    <property type="evidence" value="ECO:0007669"/>
    <property type="project" value="TreeGrafter"/>
</dbReference>
<evidence type="ECO:0000313" key="5">
    <source>
        <dbReference type="Proteomes" id="UP000284842"/>
    </source>
</evidence>
<sequence>MDKETSRGQKRKRYEPPVEHHEAKEAHKASKRAKTFETQKIVKRLKDLRKKNNDSKEIAVFEAELTHIKDIDHDAIGNSALKTKILKDHLLRDNDDVKSAIRKELDPNLVKTADAGSTLAKIQSRLLSSKVLAAQVAASVVSIKALLDPSLKQRNKALEQPAMESFEERPTKISKVSVRPITPDEEGSNDAKDSHSGNDDAEWESGSVDEDSADGWESGSVSGSDGEGIGLRNEDDDDDSEEGSSDDQGDSSDDELAVRPVNPRTQKAASSQPAKTKSSKAESTFLPSLSVGFVRGSDDSDFSETEGNVADMPKKNRRGQRARRAIWEKKFGRNANHKKKEAQQMAEALAKKNRKNIKTGSNMISSQTTSRTWGQNAPNTGLAKESRAQDLSRQSTESSTRTTGARDSKTVGAKADKKEDKPLHPSWEAKRRLKEKESIGIVPSQGKKIVF</sequence>
<evidence type="ECO:0000313" key="4">
    <source>
        <dbReference type="EMBL" id="PPR01738.1"/>
    </source>
</evidence>
<dbReference type="OrthoDB" id="3364872at2759"/>
<proteinExistence type="predicted"/>
<accession>A0A409YFG8</accession>
<dbReference type="InParanoid" id="A0A409YFG8"/>
<feature type="domain" description="Bud22" evidence="3">
    <location>
        <begin position="20"/>
        <end position="451"/>
    </location>
</feature>
<dbReference type="InterPro" id="IPR015158">
    <property type="entry name" value="Bud22_dom"/>
</dbReference>
<feature type="compositionally biased region" description="Polar residues" evidence="2">
    <location>
        <begin position="263"/>
        <end position="287"/>
    </location>
</feature>
<feature type="compositionally biased region" description="Basic and acidic residues" evidence="2">
    <location>
        <begin position="14"/>
        <end position="28"/>
    </location>
</feature>
<dbReference type="FunCoup" id="A0A409YFG8">
    <property type="interactions" value="72"/>
</dbReference>
<feature type="compositionally biased region" description="Low complexity" evidence="2">
    <location>
        <begin position="392"/>
        <end position="403"/>
    </location>
</feature>
<dbReference type="GO" id="GO:0030490">
    <property type="term" value="P:maturation of SSU-rRNA"/>
    <property type="evidence" value="ECO:0007669"/>
    <property type="project" value="TreeGrafter"/>
</dbReference>
<dbReference type="EMBL" id="NHTK01001220">
    <property type="protein sequence ID" value="PPR01738.1"/>
    <property type="molecule type" value="Genomic_DNA"/>
</dbReference>
<dbReference type="InterPro" id="IPR037393">
    <property type="entry name" value="Bud22/SRFB1"/>
</dbReference>
<feature type="compositionally biased region" description="Acidic residues" evidence="2">
    <location>
        <begin position="234"/>
        <end position="255"/>
    </location>
</feature>
<feature type="compositionally biased region" description="Acidic residues" evidence="2">
    <location>
        <begin position="199"/>
        <end position="214"/>
    </location>
</feature>
<evidence type="ECO:0000259" key="3">
    <source>
        <dbReference type="Pfam" id="PF09073"/>
    </source>
</evidence>
<dbReference type="Pfam" id="PF09073">
    <property type="entry name" value="BUD22"/>
    <property type="match status" value="1"/>
</dbReference>
<gene>
    <name evidence="4" type="ORF">CVT24_001558</name>
</gene>
<feature type="compositionally biased region" description="Basic and acidic residues" evidence="2">
    <location>
        <begin position="404"/>
        <end position="438"/>
    </location>
</feature>
<dbReference type="PANTHER" id="PTHR23325:SF1">
    <property type="entry name" value="SERUM RESPONSE FACTOR-BINDING PROTEIN 1"/>
    <property type="match status" value="1"/>
</dbReference>
<feature type="compositionally biased region" description="Basic residues" evidence="2">
    <location>
        <begin position="315"/>
        <end position="324"/>
    </location>
</feature>
<protein>
    <recommendedName>
        <fullName evidence="3">Bud22 domain-containing protein</fullName>
    </recommendedName>
</protein>
<evidence type="ECO:0000256" key="1">
    <source>
        <dbReference type="ARBA" id="ARBA00023054"/>
    </source>
</evidence>
<dbReference type="Proteomes" id="UP000284842">
    <property type="component" value="Unassembled WGS sequence"/>
</dbReference>
<feature type="region of interest" description="Disordered" evidence="2">
    <location>
        <begin position="159"/>
        <end position="451"/>
    </location>
</feature>
<dbReference type="AlphaFoldDB" id="A0A409YFG8"/>
<dbReference type="PANTHER" id="PTHR23325">
    <property type="entry name" value="SERUM RESPONSE FACTOR-BINDING"/>
    <property type="match status" value="1"/>
</dbReference>
<organism evidence="4 5">
    <name type="scientific">Panaeolus cyanescens</name>
    <dbReference type="NCBI Taxonomy" id="181874"/>
    <lineage>
        <taxon>Eukaryota</taxon>
        <taxon>Fungi</taxon>
        <taxon>Dikarya</taxon>
        <taxon>Basidiomycota</taxon>
        <taxon>Agaricomycotina</taxon>
        <taxon>Agaricomycetes</taxon>
        <taxon>Agaricomycetidae</taxon>
        <taxon>Agaricales</taxon>
        <taxon>Agaricineae</taxon>
        <taxon>Galeropsidaceae</taxon>
        <taxon>Panaeolus</taxon>
    </lineage>
</organism>
<feature type="region of interest" description="Disordered" evidence="2">
    <location>
        <begin position="1"/>
        <end position="35"/>
    </location>
</feature>
<comment type="caution">
    <text evidence="4">The sequence shown here is derived from an EMBL/GenBank/DDBJ whole genome shotgun (WGS) entry which is preliminary data.</text>
</comment>
<feature type="compositionally biased region" description="Basic and acidic residues" evidence="2">
    <location>
        <begin position="189"/>
        <end position="198"/>
    </location>
</feature>
<reference evidence="4 5" key="1">
    <citation type="journal article" date="2018" name="Evol. Lett.">
        <title>Horizontal gene cluster transfer increased hallucinogenic mushroom diversity.</title>
        <authorList>
            <person name="Reynolds H.T."/>
            <person name="Vijayakumar V."/>
            <person name="Gluck-Thaler E."/>
            <person name="Korotkin H.B."/>
            <person name="Matheny P.B."/>
            <person name="Slot J.C."/>
        </authorList>
    </citation>
    <scope>NUCLEOTIDE SEQUENCE [LARGE SCALE GENOMIC DNA]</scope>
    <source>
        <strain evidence="4 5">2629</strain>
    </source>
</reference>
<feature type="compositionally biased region" description="Low complexity" evidence="2">
    <location>
        <begin position="215"/>
        <end position="224"/>
    </location>
</feature>
<evidence type="ECO:0000256" key="2">
    <source>
        <dbReference type="SAM" id="MobiDB-lite"/>
    </source>
</evidence>
<dbReference type="GO" id="GO:0030686">
    <property type="term" value="C:90S preribosome"/>
    <property type="evidence" value="ECO:0007669"/>
    <property type="project" value="TreeGrafter"/>
</dbReference>
<name>A0A409YFG8_9AGAR</name>
<feature type="compositionally biased region" description="Polar residues" evidence="2">
    <location>
        <begin position="358"/>
        <end position="379"/>
    </location>
</feature>
<dbReference type="STRING" id="181874.A0A409YFG8"/>
<keyword evidence="5" id="KW-1185">Reference proteome</keyword>
<keyword evidence="1" id="KW-0175">Coiled coil</keyword>